<gene>
    <name evidence="1" type="ORF">C800_01770</name>
</gene>
<organism evidence="1 2">
    <name type="scientific">Phocaeicola vulgatus dnLKV7</name>
    <dbReference type="NCBI Taxonomy" id="1235786"/>
    <lineage>
        <taxon>Bacteria</taxon>
        <taxon>Pseudomonadati</taxon>
        <taxon>Bacteroidota</taxon>
        <taxon>Bacteroidia</taxon>
        <taxon>Bacteroidales</taxon>
        <taxon>Bacteroidaceae</taxon>
        <taxon>Phocaeicola</taxon>
    </lineage>
</organism>
<dbReference type="HOGENOM" id="CLU_2380329_0_0_10"/>
<evidence type="ECO:0000313" key="2">
    <source>
        <dbReference type="Proteomes" id="UP000014151"/>
    </source>
</evidence>
<comment type="caution">
    <text evidence="1">The sequence shown here is derived from an EMBL/GenBank/DDBJ whole genome shotgun (WGS) entry which is preliminary data.</text>
</comment>
<evidence type="ECO:0000313" key="1">
    <source>
        <dbReference type="EMBL" id="EOS04021.1"/>
    </source>
</evidence>
<name>R9HJR1_PHOVU</name>
<dbReference type="AlphaFoldDB" id="R9HJR1"/>
<dbReference type="Proteomes" id="UP000014151">
    <property type="component" value="Unassembled WGS sequence"/>
</dbReference>
<proteinExistence type="predicted"/>
<sequence length="94" mass="10804">MSPTKCSSRFRILLFPVTAGNYHLQPQTEPEAEHINRQEPYSGNGGCAQFHITHMPQEQGIGNIYQLFDKDAHHYRKSDEPNFLIGIIHLFKPI</sequence>
<protein>
    <submittedName>
        <fullName evidence="1">Uncharacterized protein</fullName>
    </submittedName>
</protein>
<dbReference type="EMBL" id="ASSN01000012">
    <property type="protein sequence ID" value="EOS04021.1"/>
    <property type="molecule type" value="Genomic_DNA"/>
</dbReference>
<reference evidence="1 2" key="1">
    <citation type="submission" date="2013-04" db="EMBL/GenBank/DDBJ databases">
        <title>The Genome Sequence of Bacteroides vulgatus dnLKV7.</title>
        <authorList>
            <consortium name="The Broad Institute Genomics Platform"/>
            <consortium name="The Broad Institute Genome Sequencing Center for Infectious Disease"/>
            <person name="Earl A."/>
            <person name="Xavier R."/>
            <person name="Kuhn K."/>
            <person name="Stappenbeck T."/>
            <person name="Walker B."/>
            <person name="Young S."/>
            <person name="Zeng Q."/>
            <person name="Gargeya S."/>
            <person name="Fitzgerald M."/>
            <person name="Haas B."/>
            <person name="Abouelleil A."/>
            <person name="Allen A.W."/>
            <person name="Alvarado L."/>
            <person name="Arachchi H.M."/>
            <person name="Berlin A.M."/>
            <person name="Chapman S.B."/>
            <person name="Gainer-Dewar J."/>
            <person name="Goldberg J."/>
            <person name="Griggs A."/>
            <person name="Gujja S."/>
            <person name="Hansen M."/>
            <person name="Howarth C."/>
            <person name="Imamovic A."/>
            <person name="Ireland A."/>
            <person name="Larimer J."/>
            <person name="McCowan C."/>
            <person name="Murphy C."/>
            <person name="Pearson M."/>
            <person name="Poon T.W."/>
            <person name="Priest M."/>
            <person name="Roberts A."/>
            <person name="Saif S."/>
            <person name="Shea T."/>
            <person name="Sisk P."/>
            <person name="Sykes S."/>
            <person name="Wortman J."/>
            <person name="Nusbaum C."/>
            <person name="Birren B."/>
        </authorList>
    </citation>
    <scope>NUCLEOTIDE SEQUENCE [LARGE SCALE GENOMIC DNA]</scope>
    <source>
        <strain evidence="2">dnLKV7</strain>
    </source>
</reference>
<accession>R9HJR1</accession>